<gene>
    <name evidence="2" type="ORF">ACFSX9_15545</name>
</gene>
<dbReference type="InterPro" id="IPR012349">
    <property type="entry name" value="Split_barrel_FMN-bd"/>
</dbReference>
<evidence type="ECO:0000313" key="3">
    <source>
        <dbReference type="Proteomes" id="UP001597549"/>
    </source>
</evidence>
<dbReference type="EMBL" id="JBHUOL010000023">
    <property type="protein sequence ID" value="MFD2910144.1"/>
    <property type="molecule type" value="Genomic_DNA"/>
</dbReference>
<proteinExistence type="predicted"/>
<dbReference type="PANTHER" id="PTHR34818">
    <property type="entry name" value="PROTEIN BLI-3"/>
    <property type="match status" value="1"/>
</dbReference>
<name>A0ABW5ZB62_9FLAO</name>
<dbReference type="Gene3D" id="2.30.110.10">
    <property type="entry name" value="Electron Transport, Fmn-binding Protein, Chain A"/>
    <property type="match status" value="1"/>
</dbReference>
<evidence type="ECO:0000313" key="2">
    <source>
        <dbReference type="EMBL" id="MFD2910144.1"/>
    </source>
</evidence>
<reference evidence="3" key="1">
    <citation type="journal article" date="2019" name="Int. J. Syst. Evol. Microbiol.">
        <title>The Global Catalogue of Microorganisms (GCM) 10K type strain sequencing project: providing services to taxonomists for standard genome sequencing and annotation.</title>
        <authorList>
            <consortium name="The Broad Institute Genomics Platform"/>
            <consortium name="The Broad Institute Genome Sequencing Center for Infectious Disease"/>
            <person name="Wu L."/>
            <person name="Ma J."/>
        </authorList>
    </citation>
    <scope>NUCLEOTIDE SEQUENCE [LARGE SCALE GENOMIC DNA]</scope>
    <source>
        <strain evidence="3">KCTC 52644</strain>
    </source>
</reference>
<dbReference type="InterPro" id="IPR038725">
    <property type="entry name" value="YdaG_split_barrel_FMN-bd"/>
</dbReference>
<dbReference type="PANTHER" id="PTHR34818:SF1">
    <property type="entry name" value="PROTEIN BLI-3"/>
    <property type="match status" value="1"/>
</dbReference>
<dbReference type="Pfam" id="PF16242">
    <property type="entry name" value="Pyrid_ox_like"/>
    <property type="match status" value="1"/>
</dbReference>
<protein>
    <submittedName>
        <fullName evidence="2">Pyridoxamine 5'-phosphate oxidase family protein</fullName>
    </submittedName>
</protein>
<sequence length="169" mass="19379">MSKENLFNTDAISKLKELSEKARTCMFITNLERTLPFNARPMSLQNCDEDGNLWFISSKESNKNMEIAIDNKVQLYFMNNGDYEYLSVFGKAYIYDDKATIEEKWSVFANAWFDGKDDPEVSVIRIAPEETYYWDTKAGKFVSILHFFTAIVTGSKADNSDGVEGKIEI</sequence>
<dbReference type="RefSeq" id="WP_379809348.1">
    <property type="nucleotide sequence ID" value="NZ_JBHUOL010000023.1"/>
</dbReference>
<comment type="caution">
    <text evidence="2">The sequence shown here is derived from an EMBL/GenBank/DDBJ whole genome shotgun (WGS) entry which is preliminary data.</text>
</comment>
<dbReference type="SUPFAM" id="SSF50475">
    <property type="entry name" value="FMN-binding split barrel"/>
    <property type="match status" value="1"/>
</dbReference>
<keyword evidence="3" id="KW-1185">Reference proteome</keyword>
<accession>A0ABW5ZB62</accession>
<dbReference type="Proteomes" id="UP001597549">
    <property type="component" value="Unassembled WGS sequence"/>
</dbReference>
<feature type="domain" description="General stress protein FMN-binding split barrel" evidence="1">
    <location>
        <begin position="10"/>
        <end position="158"/>
    </location>
</feature>
<dbReference type="InterPro" id="IPR052917">
    <property type="entry name" value="Stress-Dev_Protein"/>
</dbReference>
<evidence type="ECO:0000259" key="1">
    <source>
        <dbReference type="Pfam" id="PF16242"/>
    </source>
</evidence>
<organism evidence="2 3">
    <name type="scientific">Flavobacterium ardleyense</name>
    <dbReference type="NCBI Taxonomy" id="2038737"/>
    <lineage>
        <taxon>Bacteria</taxon>
        <taxon>Pseudomonadati</taxon>
        <taxon>Bacteroidota</taxon>
        <taxon>Flavobacteriia</taxon>
        <taxon>Flavobacteriales</taxon>
        <taxon>Flavobacteriaceae</taxon>
        <taxon>Flavobacterium</taxon>
    </lineage>
</organism>